<dbReference type="SUPFAM" id="SSF47413">
    <property type="entry name" value="lambda repressor-like DNA-binding domains"/>
    <property type="match status" value="1"/>
</dbReference>
<dbReference type="EMBL" id="CAFBLP010000056">
    <property type="protein sequence ID" value="CAB4885161.1"/>
    <property type="molecule type" value="Genomic_DNA"/>
</dbReference>
<feature type="domain" description="HTH cro/C1-type" evidence="1">
    <location>
        <begin position="20"/>
        <end position="79"/>
    </location>
</feature>
<dbReference type="InterPro" id="IPR001387">
    <property type="entry name" value="Cro/C1-type_HTH"/>
</dbReference>
<reference evidence="2" key="1">
    <citation type="submission" date="2020-05" db="EMBL/GenBank/DDBJ databases">
        <authorList>
            <person name="Chiriac C."/>
            <person name="Salcher M."/>
            <person name="Ghai R."/>
            <person name="Kavagutti S V."/>
        </authorList>
    </citation>
    <scope>NUCLEOTIDE SEQUENCE</scope>
</reference>
<dbReference type="InterPro" id="IPR010982">
    <property type="entry name" value="Lambda_DNA-bd_dom_sf"/>
</dbReference>
<dbReference type="Gene3D" id="1.10.260.40">
    <property type="entry name" value="lambda repressor-like DNA-binding domains"/>
    <property type="match status" value="1"/>
</dbReference>
<dbReference type="GO" id="GO:0003677">
    <property type="term" value="F:DNA binding"/>
    <property type="evidence" value="ECO:0007669"/>
    <property type="project" value="InterPro"/>
</dbReference>
<name>A0A6J7ESA2_9ZZZZ</name>
<dbReference type="PROSITE" id="PS50943">
    <property type="entry name" value="HTH_CROC1"/>
    <property type="match status" value="1"/>
</dbReference>
<evidence type="ECO:0000313" key="2">
    <source>
        <dbReference type="EMBL" id="CAB4885161.1"/>
    </source>
</evidence>
<proteinExistence type="predicted"/>
<protein>
    <submittedName>
        <fullName evidence="2">Unannotated protein</fullName>
    </submittedName>
</protein>
<accession>A0A6J7ESA2</accession>
<dbReference type="SMART" id="SM00530">
    <property type="entry name" value="HTH_XRE"/>
    <property type="match status" value="1"/>
</dbReference>
<dbReference type="AlphaFoldDB" id="A0A6J7ESA2"/>
<dbReference type="Pfam" id="PF01381">
    <property type="entry name" value="HTH_3"/>
    <property type="match status" value="1"/>
</dbReference>
<gene>
    <name evidence="2" type="ORF">UFOPK3376_02058</name>
</gene>
<sequence length="108" mass="12025">MARHYLRTTADAVRTLGLQLAAARREQRRTSTDVAERAGITRVTLGQVERGEPNVAIGIYFEVAMVLAVPLFGVDSRELAQLAARGERDLALLPRRIRHQTVVVDDNF</sequence>
<dbReference type="CDD" id="cd00093">
    <property type="entry name" value="HTH_XRE"/>
    <property type="match status" value="1"/>
</dbReference>
<organism evidence="2">
    <name type="scientific">freshwater metagenome</name>
    <dbReference type="NCBI Taxonomy" id="449393"/>
    <lineage>
        <taxon>unclassified sequences</taxon>
        <taxon>metagenomes</taxon>
        <taxon>ecological metagenomes</taxon>
    </lineage>
</organism>
<evidence type="ECO:0000259" key="1">
    <source>
        <dbReference type="PROSITE" id="PS50943"/>
    </source>
</evidence>